<protein>
    <submittedName>
        <fullName evidence="9">ABC transporter ATP-binding protein</fullName>
    </submittedName>
</protein>
<evidence type="ECO:0000256" key="2">
    <source>
        <dbReference type="ARBA" id="ARBA00022448"/>
    </source>
</evidence>
<dbReference type="InterPro" id="IPR052156">
    <property type="entry name" value="BCAA_Transport_ATP-bd_LivF"/>
</dbReference>
<reference evidence="9" key="1">
    <citation type="journal article" date="2014" name="J. Gen. Physiol.">
        <title>Structural diversity of ABC transporters.</title>
        <authorList>
            <person name="ter Beek J."/>
            <person name="Guskov A."/>
            <person name="Slotboom D.J."/>
        </authorList>
    </citation>
    <scope>NUCLEOTIDE SEQUENCE</scope>
</reference>
<reference evidence="9" key="3">
    <citation type="submission" date="2025-08" db="UniProtKB">
        <authorList>
            <consortium name="RefSeq"/>
        </authorList>
    </citation>
    <scope>IDENTIFICATION</scope>
</reference>
<keyword evidence="5 9" id="KW-0067">ATP-binding</keyword>
<dbReference type="PANTHER" id="PTHR43820">
    <property type="entry name" value="HIGH-AFFINITY BRANCHED-CHAIN AMINO ACID TRANSPORT ATP-BINDING PROTEIN LIVF"/>
    <property type="match status" value="1"/>
</dbReference>
<proteinExistence type="inferred from homology"/>
<keyword evidence="4" id="KW-0547">Nucleotide-binding</keyword>
<dbReference type="SMART" id="SM00382">
    <property type="entry name" value="AAA"/>
    <property type="match status" value="1"/>
</dbReference>
<comment type="similarity">
    <text evidence="1">Belongs to the ABC transporter superfamily.</text>
</comment>
<dbReference type="InterPro" id="IPR003593">
    <property type="entry name" value="AAA+_ATPase"/>
</dbReference>
<evidence type="ECO:0000313" key="8">
    <source>
        <dbReference type="Proteomes" id="UP000675920"/>
    </source>
</evidence>
<dbReference type="PIRSF" id="PIRSF039137">
    <property type="entry name" value="ABC_branched_ATPase"/>
    <property type="match status" value="1"/>
</dbReference>
<accession>A0A9U5CJN0</accession>
<dbReference type="Pfam" id="PF00005">
    <property type="entry name" value="ABC_tran"/>
    <property type="match status" value="1"/>
</dbReference>
<dbReference type="InterPro" id="IPR003439">
    <property type="entry name" value="ABC_transporter-like_ATP-bd"/>
</dbReference>
<dbReference type="PANTHER" id="PTHR43820:SF4">
    <property type="entry name" value="HIGH-AFFINITY BRANCHED-CHAIN AMINO ACID TRANSPORT ATP-BINDING PROTEIN LIVF"/>
    <property type="match status" value="1"/>
</dbReference>
<dbReference type="Proteomes" id="UP000675920">
    <property type="component" value="Unplaced"/>
</dbReference>
<dbReference type="InterPro" id="IPR030660">
    <property type="entry name" value="ABC_branched_ATPase_LivF/BraG"/>
</dbReference>
<keyword evidence="3" id="KW-1003">Cell membrane</keyword>
<dbReference type="GO" id="GO:0015658">
    <property type="term" value="F:branched-chain amino acid transmembrane transporter activity"/>
    <property type="evidence" value="ECO:0007669"/>
    <property type="project" value="InterPro"/>
</dbReference>
<dbReference type="InterPro" id="IPR017871">
    <property type="entry name" value="ABC_transporter-like_CS"/>
</dbReference>
<evidence type="ECO:0000256" key="1">
    <source>
        <dbReference type="ARBA" id="ARBA00005417"/>
    </source>
</evidence>
<keyword evidence="6" id="KW-0029">Amino-acid transport</keyword>
<dbReference type="InterPro" id="IPR027417">
    <property type="entry name" value="P-loop_NTPase"/>
</dbReference>
<reference evidence="9" key="2">
    <citation type="journal article" date="2015" name="F1000Prime Rep">
        <title>Structure and mechanism of ABC transporters.</title>
        <authorList>
            <person name="Wilkens S."/>
        </authorList>
    </citation>
    <scope>NUCLEOTIDE SEQUENCE</scope>
</reference>
<dbReference type="PROSITE" id="PS00211">
    <property type="entry name" value="ABC_TRANSPORTER_1"/>
    <property type="match status" value="1"/>
</dbReference>
<dbReference type="SUPFAM" id="SSF52540">
    <property type="entry name" value="P-loop containing nucleoside triphosphate hydrolases"/>
    <property type="match status" value="1"/>
</dbReference>
<dbReference type="RefSeq" id="WP_245591272.1">
    <property type="nucleotide sequence ID" value="NZ_AXWS01000007.1"/>
</dbReference>
<evidence type="ECO:0000256" key="4">
    <source>
        <dbReference type="ARBA" id="ARBA00022741"/>
    </source>
</evidence>
<dbReference type="GO" id="GO:0005524">
    <property type="term" value="F:ATP binding"/>
    <property type="evidence" value="ECO:0007669"/>
    <property type="project" value="UniProtKB-KW"/>
</dbReference>
<dbReference type="CDD" id="cd03224">
    <property type="entry name" value="ABC_TM1139_LivF_branched"/>
    <property type="match status" value="1"/>
</dbReference>
<feature type="domain" description="ABC transporter" evidence="7">
    <location>
        <begin position="41"/>
        <end position="271"/>
    </location>
</feature>
<name>A0A9U5CJN0_9BURK</name>
<keyword evidence="2" id="KW-0813">Transport</keyword>
<evidence type="ECO:0000259" key="7">
    <source>
        <dbReference type="PROSITE" id="PS50893"/>
    </source>
</evidence>
<dbReference type="PROSITE" id="PS50893">
    <property type="entry name" value="ABC_TRANSPORTER_2"/>
    <property type="match status" value="1"/>
</dbReference>
<sequence length="273" mass="28242">MSGIDMSAVGGPGINAAASAGTAGAGAASAVIAPAARGDVLSVRGLKVGYGGIQAVKGVDLDVNRGELVTLIGANGAGKTTTLKAITGGVGWSGDIAYMGKSIAGRKAFHLLREGLVMVPEGRGVFARMTITENLLMGAHVRSDGQVQADIDRMFGLFPRLKERAGQLAGTMSGGEQQMLAMARALMSQPKLLLLDEPSMGLSPIMVEKVFEVVRSVHAEGTTILLVEQNARLALQIADRGYVMDSGEVTLTGPAARLLDDPKVRAAYLGEEL</sequence>
<evidence type="ECO:0000313" key="9">
    <source>
        <dbReference type="RefSeq" id="WP_245591272.1"/>
    </source>
</evidence>
<evidence type="ECO:0000256" key="6">
    <source>
        <dbReference type="ARBA" id="ARBA00022970"/>
    </source>
</evidence>
<dbReference type="Gene3D" id="3.40.50.300">
    <property type="entry name" value="P-loop containing nucleotide triphosphate hydrolases"/>
    <property type="match status" value="1"/>
</dbReference>
<organism evidence="8 9">
    <name type="scientific">Derxia gummosa DSM 723</name>
    <dbReference type="NCBI Taxonomy" id="1121388"/>
    <lineage>
        <taxon>Bacteria</taxon>
        <taxon>Pseudomonadati</taxon>
        <taxon>Pseudomonadota</taxon>
        <taxon>Betaproteobacteria</taxon>
        <taxon>Burkholderiales</taxon>
        <taxon>Alcaligenaceae</taxon>
        <taxon>Derxia</taxon>
    </lineage>
</organism>
<evidence type="ECO:0000256" key="5">
    <source>
        <dbReference type="ARBA" id="ARBA00022840"/>
    </source>
</evidence>
<keyword evidence="8" id="KW-1185">Reference proteome</keyword>
<dbReference type="GO" id="GO:0016887">
    <property type="term" value="F:ATP hydrolysis activity"/>
    <property type="evidence" value="ECO:0007669"/>
    <property type="project" value="InterPro"/>
</dbReference>
<dbReference type="AlphaFoldDB" id="A0A9U5CJN0"/>
<dbReference type="GO" id="GO:0015807">
    <property type="term" value="P:L-amino acid transport"/>
    <property type="evidence" value="ECO:0007669"/>
    <property type="project" value="TreeGrafter"/>
</dbReference>
<keyword evidence="3" id="KW-0472">Membrane</keyword>
<evidence type="ECO:0000256" key="3">
    <source>
        <dbReference type="ARBA" id="ARBA00022475"/>
    </source>
</evidence>